<accession>A0A927Q1X8</accession>
<feature type="region of interest" description="Disordered" evidence="1">
    <location>
        <begin position="17"/>
        <end position="37"/>
    </location>
</feature>
<evidence type="ECO:0000313" key="2">
    <source>
        <dbReference type="EMBL" id="MBD8869146.1"/>
    </source>
</evidence>
<sequence>MAVLAVVLTLVLVRDGEPDRPADQAGPTGEPQVTQPRPDLATRLLADLETAVADGDGEAAAALADPDDADAVDRARAIAENGRRLRVDDFTLRYVDDDPGAGAGLPQGQWAAAVEATWRFAGADPEPARAEVTVTFSGDDDGESEEAGLVAVGGGDRRTPLWLAEPVVVRRSPGTLVLVAEGPGRVDDYDRYARRAVRTVRRVLPGWQETLVVEVPRTAEALDAALDVEPGEYASIAAVTATVDGSVDPGAPVHVFVNPEVLGNLREQGAQVVMSHEAAHVASGAATARTPLWLLEGFADYVALRDVDLPLSVTAGQVAAQVRDEGAPEALPGKDEFDTRTTHLGAAYEAAWLACRVLAEAAGEQALVEINRRAARGDDVDRLLREVAGLDEAELTRRWRRELIGIARGQVA</sequence>
<gene>
    <name evidence="2" type="ORF">IE331_05870</name>
</gene>
<comment type="caution">
    <text evidence="2">The sequence shown here is derived from an EMBL/GenBank/DDBJ whole genome shotgun (WGS) entry which is preliminary data.</text>
</comment>
<dbReference type="Proteomes" id="UP000616839">
    <property type="component" value="Unassembled WGS sequence"/>
</dbReference>
<dbReference type="AlphaFoldDB" id="A0A927Q1X8"/>
<evidence type="ECO:0000256" key="1">
    <source>
        <dbReference type="SAM" id="MobiDB-lite"/>
    </source>
</evidence>
<keyword evidence="3" id="KW-1185">Reference proteome</keyword>
<reference evidence="2" key="1">
    <citation type="submission" date="2020-09" db="EMBL/GenBank/DDBJ databases">
        <title>Nocardioides sp. strain MJB4 16S ribosomal RNA gene Genome sequencing and assembly.</title>
        <authorList>
            <person name="Kim I."/>
        </authorList>
    </citation>
    <scope>NUCLEOTIDE SEQUENCE</scope>
    <source>
        <strain evidence="2">MJB4</strain>
    </source>
</reference>
<dbReference type="EMBL" id="JACYXZ010000001">
    <property type="protein sequence ID" value="MBD8869146.1"/>
    <property type="molecule type" value="Genomic_DNA"/>
</dbReference>
<protein>
    <submittedName>
        <fullName evidence="2">Uncharacterized protein</fullName>
    </submittedName>
</protein>
<evidence type="ECO:0000313" key="3">
    <source>
        <dbReference type="Proteomes" id="UP000616839"/>
    </source>
</evidence>
<proteinExistence type="predicted"/>
<dbReference type="RefSeq" id="WP_192141346.1">
    <property type="nucleotide sequence ID" value="NZ_JACYXZ010000001.1"/>
</dbReference>
<name>A0A927Q1X8_9ACTN</name>
<organism evidence="2 3">
    <name type="scientific">Nocardioides donggukensis</name>
    <dbReference type="NCBI Taxonomy" id="2774019"/>
    <lineage>
        <taxon>Bacteria</taxon>
        <taxon>Bacillati</taxon>
        <taxon>Actinomycetota</taxon>
        <taxon>Actinomycetes</taxon>
        <taxon>Propionibacteriales</taxon>
        <taxon>Nocardioidaceae</taxon>
        <taxon>Nocardioides</taxon>
    </lineage>
</organism>